<dbReference type="Gene3D" id="3.10.20.870">
    <property type="entry name" value="PFU (PLAA family ubiquitin binding), C-terminal domain"/>
    <property type="match status" value="1"/>
</dbReference>
<dbReference type="GO" id="GO:0010992">
    <property type="term" value="P:ubiquitin recycling"/>
    <property type="evidence" value="ECO:0007669"/>
    <property type="project" value="EnsemblFungi"/>
</dbReference>
<dbReference type="SUPFAM" id="SSF50978">
    <property type="entry name" value="WD40 repeat-like"/>
    <property type="match status" value="1"/>
</dbReference>
<keyword evidence="3" id="KW-0853">WD repeat</keyword>
<dbReference type="PhylomeDB" id="A0A0W0CAR0"/>
<dbReference type="GO" id="GO:0034517">
    <property type="term" value="P:ribophagy"/>
    <property type="evidence" value="ECO:0007669"/>
    <property type="project" value="EnsemblFungi"/>
</dbReference>
<dbReference type="Gene3D" id="2.130.10.10">
    <property type="entry name" value="YVTN repeat-like/Quinoprotein amine dehydrogenase"/>
    <property type="match status" value="1"/>
</dbReference>
<dbReference type="VEuPathDB" id="FungiDB:GVI51_K00121"/>
<dbReference type="GO" id="GO:0005634">
    <property type="term" value="C:nucleus"/>
    <property type="evidence" value="ECO:0007669"/>
    <property type="project" value="EnsemblFungi"/>
</dbReference>
<dbReference type="PANTHER" id="PTHR19849">
    <property type="entry name" value="PHOSPHOLIPASE A-2-ACTIVATING PROTEIN"/>
    <property type="match status" value="1"/>
</dbReference>
<evidence type="ECO:0000256" key="1">
    <source>
        <dbReference type="ARBA" id="ARBA00004496"/>
    </source>
</evidence>
<keyword evidence="2" id="KW-0963">Cytoplasm</keyword>
<dbReference type="GO" id="GO:0043130">
    <property type="term" value="F:ubiquitin binding"/>
    <property type="evidence" value="ECO:0007669"/>
    <property type="project" value="EnsemblFungi"/>
</dbReference>
<dbReference type="EMBL" id="LLZZ01000172">
    <property type="protein sequence ID" value="KTA96508.1"/>
    <property type="molecule type" value="Genomic_DNA"/>
</dbReference>
<dbReference type="Pfam" id="PF00400">
    <property type="entry name" value="WD40"/>
    <property type="match status" value="4"/>
</dbReference>
<dbReference type="AlphaFoldDB" id="A0A0W0CAR0"/>
<dbReference type="InterPro" id="IPR015155">
    <property type="entry name" value="PFU"/>
</dbReference>
<accession>A0A0W0CAR0</accession>
<evidence type="ECO:0000256" key="4">
    <source>
        <dbReference type="ARBA" id="ARBA00022737"/>
    </source>
</evidence>
<dbReference type="InterPro" id="IPR013535">
    <property type="entry name" value="PUL_dom"/>
</dbReference>
<dbReference type="InterPro" id="IPR020472">
    <property type="entry name" value="WD40_PAC1"/>
</dbReference>
<dbReference type="GO" id="GO:0044877">
    <property type="term" value="F:protein-containing complex binding"/>
    <property type="evidence" value="ECO:0007669"/>
    <property type="project" value="EnsemblFungi"/>
</dbReference>
<dbReference type="InterPro" id="IPR036322">
    <property type="entry name" value="WD40_repeat_dom_sf"/>
</dbReference>
<evidence type="ECO:0000313" key="6">
    <source>
        <dbReference type="Proteomes" id="UP000054886"/>
    </source>
</evidence>
<dbReference type="SMART" id="SM00320">
    <property type="entry name" value="WD40"/>
    <property type="match status" value="6"/>
</dbReference>
<dbReference type="GO" id="GO:0032473">
    <property type="term" value="C:cytoplasmic side of mitochondrial outer membrane"/>
    <property type="evidence" value="ECO:0007669"/>
    <property type="project" value="EnsemblFungi"/>
</dbReference>
<dbReference type="Pfam" id="PF09070">
    <property type="entry name" value="PFU"/>
    <property type="match status" value="1"/>
</dbReference>
<dbReference type="InterPro" id="IPR038122">
    <property type="entry name" value="PFU_sf"/>
</dbReference>
<dbReference type="CDD" id="cd00200">
    <property type="entry name" value="WD40"/>
    <property type="match status" value="1"/>
</dbReference>
<dbReference type="VEuPathDB" id="FungiDB:CAGL0K00275g"/>
<dbReference type="PRINTS" id="PR00320">
    <property type="entry name" value="GPROTEINBRPT"/>
</dbReference>
<protein>
    <submittedName>
        <fullName evidence="5">Protein DOA1</fullName>
    </submittedName>
</protein>
<dbReference type="GO" id="GO:0006303">
    <property type="term" value="P:double-strand break repair via nonhomologous end joining"/>
    <property type="evidence" value="ECO:0007669"/>
    <property type="project" value="EnsemblFungi"/>
</dbReference>
<dbReference type="Proteomes" id="UP000054886">
    <property type="component" value="Unassembled WGS sequence"/>
</dbReference>
<name>A0A0W0CAR0_CANGB</name>
<sequence length="715" mass="80513">MYQLSATLRGHSQDVKDITAVNDNKIASVSRDGSLRVWTRSSSGDWEDVLVYQSDKFLNAVCYDKTSQTVYYGGQDTLINGSHIEDVIGSSADPMYTLVGHTGNVCGLRFQNGLLLSSSWDKTAKIWDNNKLKYDLRNHEASVWDSTMVSDDIILTASADKSIGVWMEGKLIKKLSNIHDDVIRHLEYISNDIFASCSNDGTIKLLNLEGEIKNVFEGHESFVYCVKHMNNTLFSCGEDSTVRIWSINGSTKQVIRIPAVSVWNLDLLPNGDFVICCSDNTIRIFTEDQSRVASKDQLDAFKEELEKSAINSETINFDESKLSPYEVLSKPGKKEGQLVVVKSPEGVTEAHQFSCGQWIKIGDVVGSATSGSDQKKEYEGKMYDYVFDVDVKENEPPLKLPVNITDNPYDIADKFIARYELPPEYRDQIVQFILTNTTGMKVGDTATSDNNRDNSFTSSQTFAMFPVTKILSNKNFNADSIFNGIVKFNLKEQSFDDEDLGLIGSSLQSVDESWEALYGYANRILKSWENKIPAFDILRVIVDKLPDPNNINDYIDLGLSNKDIVISMLTVKILVNIFSNKIWGPQLLSSPKVYENIFETIETIYDNATEKKTSNLAIAVSTLLFNFSTMVINDKNGTEMLPVICDTINTKFGPLEEYQANEEASYRLLMAYGNMATIEPTLLQYAKSITWIRQMKHNFGHIDRFKVIFTDLKLH</sequence>
<keyword evidence="4" id="KW-0677">Repeat</keyword>
<dbReference type="PROSITE" id="PS50294">
    <property type="entry name" value="WD_REPEATS_REGION"/>
    <property type="match status" value="3"/>
</dbReference>
<evidence type="ECO:0000256" key="2">
    <source>
        <dbReference type="ARBA" id="ARBA00022490"/>
    </source>
</evidence>
<proteinExistence type="predicted"/>
<dbReference type="OMA" id="STIMVKN"/>
<dbReference type="GO" id="GO:0072671">
    <property type="term" value="P:mitochondria-associated ubiquitin-dependent protein catabolic process"/>
    <property type="evidence" value="ECO:0007669"/>
    <property type="project" value="EnsemblFungi"/>
</dbReference>
<dbReference type="InterPro" id="IPR001680">
    <property type="entry name" value="WD40_rpt"/>
</dbReference>
<evidence type="ECO:0000313" key="5">
    <source>
        <dbReference type="EMBL" id="KTA96508.1"/>
    </source>
</evidence>
<dbReference type="InterPro" id="IPR011989">
    <property type="entry name" value="ARM-like"/>
</dbReference>
<dbReference type="InterPro" id="IPR015943">
    <property type="entry name" value="WD40/YVTN_repeat-like_dom_sf"/>
</dbReference>
<dbReference type="PROSITE" id="PS51394">
    <property type="entry name" value="PFU"/>
    <property type="match status" value="1"/>
</dbReference>
<dbReference type="VEuPathDB" id="FungiDB:GWK60_K00121"/>
<comment type="caution">
    <text evidence="5">The sequence shown here is derived from an EMBL/GenBank/DDBJ whole genome shotgun (WGS) entry which is preliminary data.</text>
</comment>
<comment type="subcellular location">
    <subcellularLocation>
        <location evidence="1">Cytoplasm</location>
    </subcellularLocation>
</comment>
<dbReference type="GO" id="GO:0036435">
    <property type="term" value="F:K48-linked polyubiquitin modification-dependent protein binding"/>
    <property type="evidence" value="ECO:0007669"/>
    <property type="project" value="EnsemblFungi"/>
</dbReference>
<gene>
    <name evidence="5" type="ORF">AO440_003261</name>
</gene>
<dbReference type="PANTHER" id="PTHR19849:SF0">
    <property type="entry name" value="PHOSPHOLIPASE A-2-ACTIVATING PROTEIN"/>
    <property type="match status" value="1"/>
</dbReference>
<organism evidence="5 6">
    <name type="scientific">Candida glabrata</name>
    <name type="common">Yeast</name>
    <name type="synonym">Torulopsis glabrata</name>
    <dbReference type="NCBI Taxonomy" id="5478"/>
    <lineage>
        <taxon>Eukaryota</taxon>
        <taxon>Fungi</taxon>
        <taxon>Dikarya</taxon>
        <taxon>Ascomycota</taxon>
        <taxon>Saccharomycotina</taxon>
        <taxon>Saccharomycetes</taxon>
        <taxon>Saccharomycetales</taxon>
        <taxon>Saccharomycetaceae</taxon>
        <taxon>Nakaseomyces</taxon>
    </lineage>
</organism>
<dbReference type="VEuPathDB" id="FungiDB:GW608_K00121"/>
<dbReference type="GO" id="GO:0140036">
    <property type="term" value="F:ubiquitin-modified protein reader activity"/>
    <property type="evidence" value="ECO:0007669"/>
    <property type="project" value="EnsemblFungi"/>
</dbReference>
<dbReference type="Pfam" id="PF08324">
    <property type="entry name" value="PUL"/>
    <property type="match status" value="1"/>
</dbReference>
<dbReference type="OrthoDB" id="10265988at2759"/>
<dbReference type="Gene3D" id="1.25.10.10">
    <property type="entry name" value="Leucine-rich Repeat Variant"/>
    <property type="match status" value="1"/>
</dbReference>
<reference evidence="5 6" key="1">
    <citation type="submission" date="2015-10" db="EMBL/GenBank/DDBJ databases">
        <title>Draft genomes sequences of Candida glabrata isolates 1A, 1B, 2A, 2B, 3A and 3B.</title>
        <authorList>
            <person name="Haavelsrud O.E."/>
            <person name="Gaustad P."/>
        </authorList>
    </citation>
    <scope>NUCLEOTIDE SEQUENCE [LARGE SCALE GENOMIC DNA]</scope>
    <source>
        <strain evidence="5">910700640</strain>
    </source>
</reference>
<dbReference type="PROSITE" id="PS51396">
    <property type="entry name" value="PUL"/>
    <property type="match status" value="1"/>
</dbReference>
<dbReference type="VEuPathDB" id="FungiDB:B1J91_K00275g"/>
<evidence type="ECO:0000256" key="3">
    <source>
        <dbReference type="ARBA" id="ARBA00022574"/>
    </source>
</evidence>
<dbReference type="GO" id="GO:0070314">
    <property type="term" value="P:G1 to G0 transition"/>
    <property type="evidence" value="ECO:0007669"/>
    <property type="project" value="EnsemblFungi"/>
</dbReference>
<dbReference type="PROSITE" id="PS50082">
    <property type="entry name" value="WD_REPEATS_2"/>
    <property type="match status" value="3"/>
</dbReference>